<evidence type="ECO:0000313" key="1">
    <source>
        <dbReference type="EMBL" id="PKC63500.1"/>
    </source>
</evidence>
<dbReference type="EMBL" id="LLXH01000730">
    <property type="protein sequence ID" value="PKC63500.1"/>
    <property type="molecule type" value="Genomic_DNA"/>
</dbReference>
<protein>
    <submittedName>
        <fullName evidence="1">Uncharacterized protein</fullName>
    </submittedName>
</protein>
<proteinExistence type="predicted"/>
<dbReference type="VEuPathDB" id="FungiDB:RhiirA1_463664"/>
<gene>
    <name evidence="1" type="ORF">RhiirA1_463664</name>
</gene>
<reference evidence="1 2" key="1">
    <citation type="submission" date="2017-10" db="EMBL/GenBank/DDBJ databases">
        <title>Extensive intraspecific genome diversity in a model arbuscular mycorrhizal fungus.</title>
        <authorList>
            <person name="Chen E.C.H."/>
            <person name="Morin E."/>
            <person name="Baudet D."/>
            <person name="Noel J."/>
            <person name="Ndikumana S."/>
            <person name="Charron P."/>
            <person name="St-Onge C."/>
            <person name="Giorgi J."/>
            <person name="Grigoriev I.V."/>
            <person name="Roux C."/>
            <person name="Martin F.M."/>
            <person name="Corradi N."/>
        </authorList>
    </citation>
    <scope>NUCLEOTIDE SEQUENCE [LARGE SCALE GENOMIC DNA]</scope>
    <source>
        <strain evidence="1 2">A1</strain>
    </source>
</reference>
<sequence>MGKFQAVICNLTSSTSSCSSSQQDFIFDPLDANKQAFIECIKVIEANIEDIIIRCNLPKHNGYGGLVRYKVNSLYNIPN</sequence>
<name>A0A2N0RJL3_9GLOM</name>
<evidence type="ECO:0000313" key="2">
    <source>
        <dbReference type="Proteomes" id="UP000232688"/>
    </source>
</evidence>
<comment type="caution">
    <text evidence="1">The sequence shown here is derived from an EMBL/GenBank/DDBJ whole genome shotgun (WGS) entry which is preliminary data.</text>
</comment>
<reference evidence="1 2" key="2">
    <citation type="submission" date="2017-10" db="EMBL/GenBank/DDBJ databases">
        <title>Genome analyses suggest a sexual origin of heterokaryosis in a supposedly ancient asexual fungus.</title>
        <authorList>
            <person name="Corradi N."/>
            <person name="Sedzielewska K."/>
            <person name="Noel J."/>
            <person name="Charron P."/>
            <person name="Farinelli L."/>
            <person name="Marton T."/>
            <person name="Kruger M."/>
            <person name="Pelin A."/>
            <person name="Brachmann A."/>
            <person name="Corradi N."/>
        </authorList>
    </citation>
    <scope>NUCLEOTIDE SEQUENCE [LARGE SCALE GENOMIC DNA]</scope>
    <source>
        <strain evidence="1 2">A1</strain>
    </source>
</reference>
<accession>A0A2N0RJL3</accession>
<organism evidence="1 2">
    <name type="scientific">Rhizophagus irregularis</name>
    <dbReference type="NCBI Taxonomy" id="588596"/>
    <lineage>
        <taxon>Eukaryota</taxon>
        <taxon>Fungi</taxon>
        <taxon>Fungi incertae sedis</taxon>
        <taxon>Mucoromycota</taxon>
        <taxon>Glomeromycotina</taxon>
        <taxon>Glomeromycetes</taxon>
        <taxon>Glomerales</taxon>
        <taxon>Glomeraceae</taxon>
        <taxon>Rhizophagus</taxon>
    </lineage>
</organism>
<dbReference type="Proteomes" id="UP000232688">
    <property type="component" value="Unassembled WGS sequence"/>
</dbReference>
<dbReference type="AlphaFoldDB" id="A0A2N0RJL3"/>
<dbReference type="PROSITE" id="PS51257">
    <property type="entry name" value="PROKAR_LIPOPROTEIN"/>
    <property type="match status" value="1"/>
</dbReference>